<reference evidence="1 2" key="1">
    <citation type="submission" date="2022-12" db="EMBL/GenBank/DDBJ databases">
        <title>Chromosome-level genome of Tegillarca granosa.</title>
        <authorList>
            <person name="Kim J."/>
        </authorList>
    </citation>
    <scope>NUCLEOTIDE SEQUENCE [LARGE SCALE GENOMIC DNA]</scope>
    <source>
        <strain evidence="1">Teg-2019</strain>
        <tissue evidence="1">Adductor muscle</tissue>
    </source>
</reference>
<name>A0ABQ9EGY8_TEGGR</name>
<comment type="caution">
    <text evidence="1">The sequence shown here is derived from an EMBL/GenBank/DDBJ whole genome shotgun (WGS) entry which is preliminary data.</text>
</comment>
<accession>A0ABQ9EGY8</accession>
<evidence type="ECO:0000313" key="2">
    <source>
        <dbReference type="Proteomes" id="UP001217089"/>
    </source>
</evidence>
<proteinExistence type="predicted"/>
<gene>
    <name evidence="1" type="ORF">KUTeg_019243</name>
</gene>
<dbReference type="Proteomes" id="UP001217089">
    <property type="component" value="Unassembled WGS sequence"/>
</dbReference>
<sequence length="108" mass="12183">MANNYLTGKNSSCVDPERNTLCAMNHSFMIITFGTPAYLMMPQNAYKCETFNFSIMYNGISQCFLVKTNIVGVCDIGIVQKFNTIIMRILPIVGLQMKSQDDSDTCRF</sequence>
<evidence type="ECO:0000313" key="1">
    <source>
        <dbReference type="EMBL" id="KAJ8302847.1"/>
    </source>
</evidence>
<organism evidence="1 2">
    <name type="scientific">Tegillarca granosa</name>
    <name type="common">Malaysian cockle</name>
    <name type="synonym">Anadara granosa</name>
    <dbReference type="NCBI Taxonomy" id="220873"/>
    <lineage>
        <taxon>Eukaryota</taxon>
        <taxon>Metazoa</taxon>
        <taxon>Spiralia</taxon>
        <taxon>Lophotrochozoa</taxon>
        <taxon>Mollusca</taxon>
        <taxon>Bivalvia</taxon>
        <taxon>Autobranchia</taxon>
        <taxon>Pteriomorphia</taxon>
        <taxon>Arcoida</taxon>
        <taxon>Arcoidea</taxon>
        <taxon>Arcidae</taxon>
        <taxon>Tegillarca</taxon>
    </lineage>
</organism>
<protein>
    <submittedName>
        <fullName evidence="1">Uncharacterized protein</fullName>
    </submittedName>
</protein>
<dbReference type="EMBL" id="JARBDR010000917">
    <property type="protein sequence ID" value="KAJ8302847.1"/>
    <property type="molecule type" value="Genomic_DNA"/>
</dbReference>
<keyword evidence="2" id="KW-1185">Reference proteome</keyword>